<feature type="transmembrane region" description="Helical" evidence="5">
    <location>
        <begin position="120"/>
        <end position="140"/>
    </location>
</feature>
<reference evidence="6" key="1">
    <citation type="thesis" date="2020" institute="Technische Universitat Dresden" country="Dresden, Germany">
        <title>The Agarolytic System of Microbulbifer elongatus PORT2, Isolated from Batu Karas, Pangandaran West Java Indonesia.</title>
        <authorList>
            <person name="Anggraeni S.R."/>
        </authorList>
    </citation>
    <scope>NUCLEOTIDE SEQUENCE</scope>
    <source>
        <strain evidence="6">PORT2</strain>
    </source>
</reference>
<keyword evidence="2 5" id="KW-0812">Transmembrane</keyword>
<evidence type="ECO:0000313" key="6">
    <source>
        <dbReference type="EMBL" id="MCQ3829974.1"/>
    </source>
</evidence>
<gene>
    <name evidence="6" type="ORF">HXX02_11000</name>
</gene>
<evidence type="ECO:0000256" key="1">
    <source>
        <dbReference type="ARBA" id="ARBA00004141"/>
    </source>
</evidence>
<dbReference type="Proteomes" id="UP001205566">
    <property type="component" value="Unassembled WGS sequence"/>
</dbReference>
<dbReference type="RefSeq" id="WP_255874977.1">
    <property type="nucleotide sequence ID" value="NZ_JACASI010000030.1"/>
</dbReference>
<dbReference type="Pfam" id="PF01226">
    <property type="entry name" value="Form_Nir_trans"/>
    <property type="match status" value="1"/>
</dbReference>
<dbReference type="InterPro" id="IPR000292">
    <property type="entry name" value="For/NO2_transpt"/>
</dbReference>
<comment type="caution">
    <text evidence="6">The sequence shown here is derived from an EMBL/GenBank/DDBJ whole genome shotgun (WGS) entry which is preliminary data.</text>
</comment>
<feature type="transmembrane region" description="Helical" evidence="5">
    <location>
        <begin position="197"/>
        <end position="227"/>
    </location>
</feature>
<accession>A0ABT1P1H4</accession>
<comment type="subcellular location">
    <subcellularLocation>
        <location evidence="1">Membrane</location>
        <topology evidence="1">Multi-pass membrane protein</topology>
    </subcellularLocation>
</comment>
<feature type="transmembrane region" description="Helical" evidence="5">
    <location>
        <begin position="72"/>
        <end position="91"/>
    </location>
</feature>
<name>A0ABT1P1H4_9GAMM</name>
<feature type="transmembrane region" description="Helical" evidence="5">
    <location>
        <begin position="170"/>
        <end position="191"/>
    </location>
</feature>
<evidence type="ECO:0000313" key="7">
    <source>
        <dbReference type="Proteomes" id="UP001205566"/>
    </source>
</evidence>
<sequence length="271" mass="29539">MSHKSRPGTEAGRPKSERDILQEQMQESLHEYQRNNRSLFLSSLAAGLEIGFSLFLMAAFYSHFNGPEFEQLMYLLVALSYPIGFILVIIGRSDLFTEHTTLAILPLLSGRERVASLARVWGVIYAGNMVGAFLFSLLFVHYVEVTERLDAGIFAYYGEKLLADIPRGQFVGAIFAGWLMGLLGWMVASAAETISRIVVVALIAFVIGLGGLAHCIAGAVGIFCALLSDESTMRLWEGLRFLGVATLGNTIGGSIFVGTLKYSYVANGPKP</sequence>
<evidence type="ECO:0000256" key="4">
    <source>
        <dbReference type="ARBA" id="ARBA00023136"/>
    </source>
</evidence>
<evidence type="ECO:0000256" key="2">
    <source>
        <dbReference type="ARBA" id="ARBA00022692"/>
    </source>
</evidence>
<proteinExistence type="predicted"/>
<evidence type="ECO:0000256" key="5">
    <source>
        <dbReference type="SAM" id="Phobius"/>
    </source>
</evidence>
<dbReference type="InterPro" id="IPR023271">
    <property type="entry name" value="Aquaporin-like"/>
</dbReference>
<keyword evidence="4 5" id="KW-0472">Membrane</keyword>
<dbReference type="PANTHER" id="PTHR30520">
    <property type="entry name" value="FORMATE TRANSPORTER-RELATED"/>
    <property type="match status" value="1"/>
</dbReference>
<keyword evidence="7" id="KW-1185">Reference proteome</keyword>
<organism evidence="6 7">
    <name type="scientific">Microbulbifer elongatus</name>
    <dbReference type="NCBI Taxonomy" id="86173"/>
    <lineage>
        <taxon>Bacteria</taxon>
        <taxon>Pseudomonadati</taxon>
        <taxon>Pseudomonadota</taxon>
        <taxon>Gammaproteobacteria</taxon>
        <taxon>Cellvibrionales</taxon>
        <taxon>Microbulbiferaceae</taxon>
        <taxon>Microbulbifer</taxon>
    </lineage>
</organism>
<evidence type="ECO:0000256" key="3">
    <source>
        <dbReference type="ARBA" id="ARBA00022989"/>
    </source>
</evidence>
<dbReference type="EMBL" id="JACASI010000030">
    <property type="protein sequence ID" value="MCQ3829974.1"/>
    <property type="molecule type" value="Genomic_DNA"/>
</dbReference>
<protein>
    <submittedName>
        <fullName evidence="6">Formate/nitrite transporter family protein</fullName>
    </submittedName>
</protein>
<feature type="transmembrane region" description="Helical" evidence="5">
    <location>
        <begin position="239"/>
        <end position="260"/>
    </location>
</feature>
<dbReference type="Gene3D" id="1.20.1080.10">
    <property type="entry name" value="Glycerol uptake facilitator protein"/>
    <property type="match status" value="1"/>
</dbReference>
<dbReference type="PANTHER" id="PTHR30520:SF2">
    <property type="entry name" value="INNER MEMBRANE PROTEIN YFDC"/>
    <property type="match status" value="1"/>
</dbReference>
<feature type="transmembrane region" description="Helical" evidence="5">
    <location>
        <begin position="39"/>
        <end position="60"/>
    </location>
</feature>
<keyword evidence="3 5" id="KW-1133">Transmembrane helix</keyword>